<accession>A0A8K0NX44</accession>
<feature type="coiled-coil region" evidence="1">
    <location>
        <begin position="555"/>
        <end position="582"/>
    </location>
</feature>
<dbReference type="AlphaFoldDB" id="A0A8K0NX44"/>
<feature type="compositionally biased region" description="Polar residues" evidence="2">
    <location>
        <begin position="40"/>
        <end position="51"/>
    </location>
</feature>
<reference evidence="3" key="1">
    <citation type="submission" date="2013-04" db="EMBL/GenBank/DDBJ databases">
        <authorList>
            <person name="Qu J."/>
            <person name="Murali S.C."/>
            <person name="Bandaranaike D."/>
            <person name="Bellair M."/>
            <person name="Blankenburg K."/>
            <person name="Chao H."/>
            <person name="Dinh H."/>
            <person name="Doddapaneni H."/>
            <person name="Downs B."/>
            <person name="Dugan-Rocha S."/>
            <person name="Elkadiri S."/>
            <person name="Gnanaolivu R.D."/>
            <person name="Hernandez B."/>
            <person name="Javaid M."/>
            <person name="Jayaseelan J.C."/>
            <person name="Lee S."/>
            <person name="Li M."/>
            <person name="Ming W."/>
            <person name="Munidasa M."/>
            <person name="Muniz J."/>
            <person name="Nguyen L."/>
            <person name="Ongeri F."/>
            <person name="Osuji N."/>
            <person name="Pu L.-L."/>
            <person name="Puazo M."/>
            <person name="Qu C."/>
            <person name="Quiroz J."/>
            <person name="Raj R."/>
            <person name="Weissenberger G."/>
            <person name="Xin Y."/>
            <person name="Zou X."/>
            <person name="Han Y."/>
            <person name="Richards S."/>
            <person name="Worley K."/>
            <person name="Muzny D."/>
            <person name="Gibbs R."/>
        </authorList>
    </citation>
    <scope>NUCLEOTIDE SEQUENCE</scope>
    <source>
        <strain evidence="3">Sampled in the wild</strain>
    </source>
</reference>
<feature type="compositionally biased region" description="Basic residues" evidence="2">
    <location>
        <begin position="58"/>
        <end position="69"/>
    </location>
</feature>
<evidence type="ECO:0000313" key="4">
    <source>
        <dbReference type="Proteomes" id="UP000792457"/>
    </source>
</evidence>
<comment type="caution">
    <text evidence="3">The sequence shown here is derived from an EMBL/GenBank/DDBJ whole genome shotgun (WGS) entry which is preliminary data.</text>
</comment>
<feature type="compositionally biased region" description="Basic and acidic residues" evidence="2">
    <location>
        <begin position="274"/>
        <end position="299"/>
    </location>
</feature>
<feature type="compositionally biased region" description="Low complexity" evidence="2">
    <location>
        <begin position="160"/>
        <end position="171"/>
    </location>
</feature>
<feature type="compositionally biased region" description="Polar residues" evidence="2">
    <location>
        <begin position="332"/>
        <end position="355"/>
    </location>
</feature>
<reference evidence="3" key="2">
    <citation type="submission" date="2017-10" db="EMBL/GenBank/DDBJ databases">
        <title>Ladona fulva Genome sequencing and assembly.</title>
        <authorList>
            <person name="Murali S."/>
            <person name="Richards S."/>
            <person name="Bandaranaike D."/>
            <person name="Bellair M."/>
            <person name="Blankenburg K."/>
            <person name="Chao H."/>
            <person name="Dinh H."/>
            <person name="Doddapaneni H."/>
            <person name="Dugan-Rocha S."/>
            <person name="Elkadiri S."/>
            <person name="Gnanaolivu R."/>
            <person name="Hernandez B."/>
            <person name="Skinner E."/>
            <person name="Javaid M."/>
            <person name="Lee S."/>
            <person name="Li M."/>
            <person name="Ming W."/>
            <person name="Munidasa M."/>
            <person name="Muniz J."/>
            <person name="Nguyen L."/>
            <person name="Hughes D."/>
            <person name="Osuji N."/>
            <person name="Pu L.-L."/>
            <person name="Puazo M."/>
            <person name="Qu C."/>
            <person name="Quiroz J."/>
            <person name="Raj R."/>
            <person name="Weissenberger G."/>
            <person name="Xin Y."/>
            <person name="Zou X."/>
            <person name="Han Y."/>
            <person name="Worley K."/>
            <person name="Muzny D."/>
            <person name="Gibbs R."/>
        </authorList>
    </citation>
    <scope>NUCLEOTIDE SEQUENCE</scope>
    <source>
        <strain evidence="3">Sampled in the wild</strain>
    </source>
</reference>
<feature type="region of interest" description="Disordered" evidence="2">
    <location>
        <begin position="91"/>
        <end position="411"/>
    </location>
</feature>
<dbReference type="OrthoDB" id="10264848at2759"/>
<evidence type="ECO:0000256" key="1">
    <source>
        <dbReference type="SAM" id="Coils"/>
    </source>
</evidence>
<keyword evidence="1" id="KW-0175">Coiled coil</keyword>
<feature type="region of interest" description="Disordered" evidence="2">
    <location>
        <begin position="39"/>
        <end position="69"/>
    </location>
</feature>
<evidence type="ECO:0000313" key="3">
    <source>
        <dbReference type="EMBL" id="KAG8225231.1"/>
    </source>
</evidence>
<keyword evidence="4" id="KW-1185">Reference proteome</keyword>
<evidence type="ECO:0000256" key="2">
    <source>
        <dbReference type="SAM" id="MobiDB-lite"/>
    </source>
</evidence>
<protein>
    <submittedName>
        <fullName evidence="3">Uncharacterized protein</fullName>
    </submittedName>
</protein>
<feature type="compositionally biased region" description="Acidic residues" evidence="2">
    <location>
        <begin position="100"/>
        <end position="120"/>
    </location>
</feature>
<name>A0A8K0NX44_LADFU</name>
<feature type="region of interest" description="Disordered" evidence="2">
    <location>
        <begin position="1"/>
        <end position="24"/>
    </location>
</feature>
<feature type="non-terminal residue" evidence="3">
    <location>
        <position position="638"/>
    </location>
</feature>
<proteinExistence type="predicted"/>
<feature type="compositionally biased region" description="Low complexity" evidence="2">
    <location>
        <begin position="129"/>
        <end position="143"/>
    </location>
</feature>
<gene>
    <name evidence="3" type="ORF">J437_LFUL009801</name>
</gene>
<organism evidence="3 4">
    <name type="scientific">Ladona fulva</name>
    <name type="common">Scarce chaser dragonfly</name>
    <name type="synonym">Libellula fulva</name>
    <dbReference type="NCBI Taxonomy" id="123851"/>
    <lineage>
        <taxon>Eukaryota</taxon>
        <taxon>Metazoa</taxon>
        <taxon>Ecdysozoa</taxon>
        <taxon>Arthropoda</taxon>
        <taxon>Hexapoda</taxon>
        <taxon>Insecta</taxon>
        <taxon>Pterygota</taxon>
        <taxon>Palaeoptera</taxon>
        <taxon>Odonata</taxon>
        <taxon>Epiprocta</taxon>
        <taxon>Anisoptera</taxon>
        <taxon>Libelluloidea</taxon>
        <taxon>Libellulidae</taxon>
        <taxon>Ladona</taxon>
    </lineage>
</organism>
<dbReference type="Proteomes" id="UP000792457">
    <property type="component" value="Unassembled WGS sequence"/>
</dbReference>
<feature type="compositionally biased region" description="Polar residues" evidence="2">
    <location>
        <begin position="305"/>
        <end position="315"/>
    </location>
</feature>
<feature type="compositionally biased region" description="Polar residues" evidence="2">
    <location>
        <begin position="191"/>
        <end position="203"/>
    </location>
</feature>
<feature type="compositionally biased region" description="Basic and acidic residues" evidence="2">
    <location>
        <begin position="217"/>
        <end position="232"/>
    </location>
</feature>
<feature type="compositionally biased region" description="Polar residues" evidence="2">
    <location>
        <begin position="1"/>
        <end position="20"/>
    </location>
</feature>
<sequence length="638" mass="70208">MKPSTAFTPQDVSQLPSLSSGEGRDITLQNQIIMHRISNEFPSGTSSTPVKASSHEHHPPHRRRNRHGHSKQLGAVAHMNLLGGQGDVLARTNGRIRGEDDVDDEEDDDEDGDLEEELEGDFLSGPGSGARLSSTSLASSSSSSGGGGAGESGRRRMNVASAPTHPASAPPVELLSTQEEAVSREGAVMANSFQPTASSQGRNPSMGAIPKSISFDKTAERGDKDMLEDDHKQKRGFFRNFKLPFKGMQGSKGRARKPVRGNASSSVDDIGYEGDQHGLESGHPVERKAESFDSLEHVRLRQPNAIENTPPNNSETMEDILAKYRRKPEVGPSTQQPEGASISLSSLGVTPTMNGSGRRISPQRPGKGSSELKLMRRKRLENDNEEEVDSDEESGLENEEDPEEDTGYGTGMAEEEEVAFEDAKRKLRLVLSNANILPLEDGSTFHAIREVASSAMTSSSWATTNGGLPGMCVAHRQPRNRLISTSNELVSFLRLQLAEAVSLHDGVHQETTVHIRETLRCVMSFDNQRCCKLFRALRDDYRRRAPYLAYLVRCKQGLLSTLAHLERLLERAGREKEACSKALIWICVNLFVKRHEKELTNFVADFGCTTAAMDEKVDLLRSFLKGWNNQIEDDPTWQ</sequence>
<feature type="compositionally biased region" description="Acidic residues" evidence="2">
    <location>
        <begin position="383"/>
        <end position="406"/>
    </location>
</feature>
<dbReference type="EMBL" id="KZ308230">
    <property type="protein sequence ID" value="KAG8225231.1"/>
    <property type="molecule type" value="Genomic_DNA"/>
</dbReference>